<dbReference type="PANTHER" id="PTHR31840:SF1">
    <property type="entry name" value="COILED-COIL DOMAIN-CONTAINING PROTEIN 97"/>
    <property type="match status" value="1"/>
</dbReference>
<sequence>MSKSLKFDETPSLRYLGLQPDYAPSPAKDPIGFLSKHIQVLPPHILAHYSLCTTPKQRTQIPAIRNRRLAWTNTDPSELTFTHARSSWPSLWEGVLRPGVEEAKEERTWAETEFLQGSEKQVGKLGSLLSLYEEERENERVRALRRLQEADLFVPEEDEDTDEEDGDEEVSDVLLGSLQPETDSERQASFERRIRERFIYGLLEGIDYDRVDWDESLDTNVNDRDAEERWFDEDDEE</sequence>
<dbReference type="InterPro" id="IPR018613">
    <property type="entry name" value="Ccdc97-like"/>
</dbReference>
<feature type="domain" description="CCD97-like C-terminal" evidence="2">
    <location>
        <begin position="135"/>
        <end position="234"/>
    </location>
</feature>
<organism evidence="3 4">
    <name type="scientific">Coprinopsis marcescibilis</name>
    <name type="common">Agaric fungus</name>
    <name type="synonym">Psathyrella marcescibilis</name>
    <dbReference type="NCBI Taxonomy" id="230819"/>
    <lineage>
        <taxon>Eukaryota</taxon>
        <taxon>Fungi</taxon>
        <taxon>Dikarya</taxon>
        <taxon>Basidiomycota</taxon>
        <taxon>Agaricomycotina</taxon>
        <taxon>Agaricomycetes</taxon>
        <taxon>Agaricomycetidae</taxon>
        <taxon>Agaricales</taxon>
        <taxon>Agaricineae</taxon>
        <taxon>Psathyrellaceae</taxon>
        <taxon>Coprinopsis</taxon>
    </lineage>
</organism>
<reference evidence="3 4" key="1">
    <citation type="journal article" date="2019" name="Nat. Ecol. Evol.">
        <title>Megaphylogeny resolves global patterns of mushroom evolution.</title>
        <authorList>
            <person name="Varga T."/>
            <person name="Krizsan K."/>
            <person name="Foldi C."/>
            <person name="Dima B."/>
            <person name="Sanchez-Garcia M."/>
            <person name="Sanchez-Ramirez S."/>
            <person name="Szollosi G.J."/>
            <person name="Szarkandi J.G."/>
            <person name="Papp V."/>
            <person name="Albert L."/>
            <person name="Andreopoulos W."/>
            <person name="Angelini C."/>
            <person name="Antonin V."/>
            <person name="Barry K.W."/>
            <person name="Bougher N.L."/>
            <person name="Buchanan P."/>
            <person name="Buyck B."/>
            <person name="Bense V."/>
            <person name="Catcheside P."/>
            <person name="Chovatia M."/>
            <person name="Cooper J."/>
            <person name="Damon W."/>
            <person name="Desjardin D."/>
            <person name="Finy P."/>
            <person name="Geml J."/>
            <person name="Haridas S."/>
            <person name="Hughes K."/>
            <person name="Justo A."/>
            <person name="Karasinski D."/>
            <person name="Kautmanova I."/>
            <person name="Kiss B."/>
            <person name="Kocsube S."/>
            <person name="Kotiranta H."/>
            <person name="LaButti K.M."/>
            <person name="Lechner B.E."/>
            <person name="Liimatainen K."/>
            <person name="Lipzen A."/>
            <person name="Lukacs Z."/>
            <person name="Mihaltcheva S."/>
            <person name="Morgado L.N."/>
            <person name="Niskanen T."/>
            <person name="Noordeloos M.E."/>
            <person name="Ohm R.A."/>
            <person name="Ortiz-Santana B."/>
            <person name="Ovrebo C."/>
            <person name="Racz N."/>
            <person name="Riley R."/>
            <person name="Savchenko A."/>
            <person name="Shiryaev A."/>
            <person name="Soop K."/>
            <person name="Spirin V."/>
            <person name="Szebenyi C."/>
            <person name="Tomsovsky M."/>
            <person name="Tulloss R.E."/>
            <person name="Uehling J."/>
            <person name="Grigoriev I.V."/>
            <person name="Vagvolgyi C."/>
            <person name="Papp T."/>
            <person name="Martin F.M."/>
            <person name="Miettinen O."/>
            <person name="Hibbett D.S."/>
            <person name="Nagy L.G."/>
        </authorList>
    </citation>
    <scope>NUCLEOTIDE SEQUENCE [LARGE SCALE GENOMIC DNA]</scope>
    <source>
        <strain evidence="3 4">CBS 121175</strain>
    </source>
</reference>
<accession>A0A5C3KQE0</accession>
<proteinExistence type="predicted"/>
<protein>
    <recommendedName>
        <fullName evidence="2">CCD97-like C-terminal domain-containing protein</fullName>
    </recommendedName>
</protein>
<dbReference type="EMBL" id="ML210243">
    <property type="protein sequence ID" value="TFK22335.1"/>
    <property type="molecule type" value="Genomic_DNA"/>
</dbReference>
<dbReference type="STRING" id="230819.A0A5C3KQE0"/>
<dbReference type="AlphaFoldDB" id="A0A5C3KQE0"/>
<feature type="region of interest" description="Disordered" evidence="1">
    <location>
        <begin position="152"/>
        <end position="188"/>
    </location>
</feature>
<evidence type="ECO:0000259" key="2">
    <source>
        <dbReference type="Pfam" id="PF09747"/>
    </source>
</evidence>
<evidence type="ECO:0000256" key="1">
    <source>
        <dbReference type="SAM" id="MobiDB-lite"/>
    </source>
</evidence>
<gene>
    <name evidence="3" type="ORF">FA15DRAFT_644331</name>
</gene>
<dbReference type="PANTHER" id="PTHR31840">
    <property type="entry name" value="COILED-COIL DOMAIN-CONTAINING PROTEIN 97"/>
    <property type="match status" value="1"/>
</dbReference>
<dbReference type="OrthoDB" id="3345311at2759"/>
<evidence type="ECO:0000313" key="3">
    <source>
        <dbReference type="EMBL" id="TFK22335.1"/>
    </source>
</evidence>
<keyword evidence="4" id="KW-1185">Reference proteome</keyword>
<dbReference type="Proteomes" id="UP000307440">
    <property type="component" value="Unassembled WGS sequence"/>
</dbReference>
<evidence type="ECO:0000313" key="4">
    <source>
        <dbReference type="Proteomes" id="UP000307440"/>
    </source>
</evidence>
<name>A0A5C3KQE0_COPMA</name>
<dbReference type="Pfam" id="PF09747">
    <property type="entry name" value="CCD97-like_C"/>
    <property type="match status" value="1"/>
</dbReference>
<dbReference type="InterPro" id="IPR040233">
    <property type="entry name" value="CCD97-like_C"/>
</dbReference>
<feature type="compositionally biased region" description="Acidic residues" evidence="1">
    <location>
        <begin position="154"/>
        <end position="171"/>
    </location>
</feature>